<dbReference type="AlphaFoldDB" id="A0AAD5C149"/>
<feature type="region of interest" description="Disordered" evidence="1">
    <location>
        <begin position="1"/>
        <end position="26"/>
    </location>
</feature>
<protein>
    <submittedName>
        <fullName evidence="2">Uncharacterized protein</fullName>
    </submittedName>
</protein>
<evidence type="ECO:0000313" key="3">
    <source>
        <dbReference type="Proteomes" id="UP001206925"/>
    </source>
</evidence>
<reference evidence="2" key="1">
    <citation type="submission" date="2022-06" db="EMBL/GenBank/DDBJ databases">
        <title>Uncovering the hologenomic basis of an extraordinary plant invasion.</title>
        <authorList>
            <person name="Bieker V.C."/>
            <person name="Martin M.D."/>
            <person name="Gilbert T."/>
            <person name="Hodgins K."/>
            <person name="Battlay P."/>
            <person name="Petersen B."/>
            <person name="Wilson J."/>
        </authorList>
    </citation>
    <scope>NUCLEOTIDE SEQUENCE</scope>
    <source>
        <strain evidence="2">AA19_3_7</strain>
        <tissue evidence="2">Leaf</tissue>
    </source>
</reference>
<comment type="caution">
    <text evidence="2">The sequence shown here is derived from an EMBL/GenBank/DDBJ whole genome shotgun (WGS) entry which is preliminary data.</text>
</comment>
<proteinExistence type="predicted"/>
<accession>A0AAD5C149</accession>
<dbReference type="Gene3D" id="3.40.50.150">
    <property type="entry name" value="Vaccinia Virus protein VP39"/>
    <property type="match status" value="1"/>
</dbReference>
<dbReference type="Proteomes" id="UP001206925">
    <property type="component" value="Unassembled WGS sequence"/>
</dbReference>
<keyword evidence="3" id="KW-1185">Reference proteome</keyword>
<feature type="non-terminal residue" evidence="2">
    <location>
        <position position="255"/>
    </location>
</feature>
<sequence>MDIALFSPSSLFHDDDDTTSTDEETTDSCQTYVERTHQFHSMELVIREFSFHQMNANLLWPGTFAFVEWLWNGCISYLFEEAVDITTSDYDDQEIEDNIAHNCRVNGVTPVLPHIKHSWGDPFPNPHPEWDLIIANVKQYPNLIKTLCFLLNSYKTRETTTTPQAQGCLPELAQPAFLMSWRRRIGKEDESLFFTGCETAGLQVQHLGSRVYCITPAKPADMKHLKAKILSARIKPFEKYNRIKANQQRVRSRLD</sequence>
<evidence type="ECO:0000313" key="2">
    <source>
        <dbReference type="EMBL" id="KAI7733157.1"/>
    </source>
</evidence>
<feature type="compositionally biased region" description="Acidic residues" evidence="1">
    <location>
        <begin position="14"/>
        <end position="26"/>
    </location>
</feature>
<dbReference type="InterPro" id="IPR029063">
    <property type="entry name" value="SAM-dependent_MTases_sf"/>
</dbReference>
<dbReference type="EMBL" id="JAMZMK010010075">
    <property type="protein sequence ID" value="KAI7733157.1"/>
    <property type="molecule type" value="Genomic_DNA"/>
</dbReference>
<evidence type="ECO:0000256" key="1">
    <source>
        <dbReference type="SAM" id="MobiDB-lite"/>
    </source>
</evidence>
<gene>
    <name evidence="2" type="ORF">M8C21_022153</name>
</gene>
<name>A0AAD5C149_AMBAR</name>
<organism evidence="2 3">
    <name type="scientific">Ambrosia artemisiifolia</name>
    <name type="common">Common ragweed</name>
    <dbReference type="NCBI Taxonomy" id="4212"/>
    <lineage>
        <taxon>Eukaryota</taxon>
        <taxon>Viridiplantae</taxon>
        <taxon>Streptophyta</taxon>
        <taxon>Embryophyta</taxon>
        <taxon>Tracheophyta</taxon>
        <taxon>Spermatophyta</taxon>
        <taxon>Magnoliopsida</taxon>
        <taxon>eudicotyledons</taxon>
        <taxon>Gunneridae</taxon>
        <taxon>Pentapetalae</taxon>
        <taxon>asterids</taxon>
        <taxon>campanulids</taxon>
        <taxon>Asterales</taxon>
        <taxon>Asteraceae</taxon>
        <taxon>Asteroideae</taxon>
        <taxon>Heliantheae alliance</taxon>
        <taxon>Heliantheae</taxon>
        <taxon>Ambrosia</taxon>
    </lineage>
</organism>